<dbReference type="EMBL" id="ARYL01000015">
    <property type="protein sequence ID" value="KDA02333.1"/>
    <property type="molecule type" value="Genomic_DNA"/>
</dbReference>
<evidence type="ECO:0000313" key="2">
    <source>
        <dbReference type="Proteomes" id="UP000024942"/>
    </source>
</evidence>
<evidence type="ECO:0000313" key="1">
    <source>
        <dbReference type="EMBL" id="KDA02333.1"/>
    </source>
</evidence>
<accession>A0A059G789</accession>
<sequence>MLHLLKPFVSLFREMAEMQYLWTVPVRLDNSKLVSRLGSEPHTPLDEALRETLRGLKCLHAAPSQAVSLAAG</sequence>
<dbReference type="STRING" id="1280953.HOC_11253"/>
<protein>
    <submittedName>
        <fullName evidence="1">Uncharacterized protein</fullName>
    </submittedName>
</protein>
<proteinExistence type="predicted"/>
<dbReference type="PATRIC" id="fig|1280953.3.peg.2270"/>
<reference evidence="1 2" key="1">
    <citation type="journal article" date="2014" name="Antonie Van Leeuwenhoek">
        <title>Hyphomonas beringensis sp. nov. and Hyphomonas chukchiensis sp. nov., isolated from surface seawater of the Bering Sea and Chukchi Sea.</title>
        <authorList>
            <person name="Li C."/>
            <person name="Lai Q."/>
            <person name="Li G."/>
            <person name="Dong C."/>
            <person name="Wang J."/>
            <person name="Liao Y."/>
            <person name="Shao Z."/>
        </authorList>
    </citation>
    <scope>NUCLEOTIDE SEQUENCE [LARGE SCALE GENOMIC DNA]</scope>
    <source>
        <strain evidence="1 2">SCH89</strain>
    </source>
</reference>
<dbReference type="eggNOG" id="COG0451">
    <property type="taxonomic scope" value="Bacteria"/>
</dbReference>
<organism evidence="1 2">
    <name type="scientific">Hyphomonas oceanitis SCH89</name>
    <dbReference type="NCBI Taxonomy" id="1280953"/>
    <lineage>
        <taxon>Bacteria</taxon>
        <taxon>Pseudomonadati</taxon>
        <taxon>Pseudomonadota</taxon>
        <taxon>Alphaproteobacteria</taxon>
        <taxon>Hyphomonadales</taxon>
        <taxon>Hyphomonadaceae</taxon>
        <taxon>Hyphomonas</taxon>
    </lineage>
</organism>
<keyword evidence="2" id="KW-1185">Reference proteome</keyword>
<dbReference type="AlphaFoldDB" id="A0A059G789"/>
<comment type="caution">
    <text evidence="1">The sequence shown here is derived from an EMBL/GenBank/DDBJ whole genome shotgun (WGS) entry which is preliminary data.</text>
</comment>
<name>A0A059G789_9PROT</name>
<gene>
    <name evidence="1" type="ORF">HOC_11253</name>
</gene>
<dbReference type="Proteomes" id="UP000024942">
    <property type="component" value="Unassembled WGS sequence"/>
</dbReference>